<dbReference type="Gene3D" id="3.10.560.10">
    <property type="entry name" value="Outer membrane lipoprotein wza domain like"/>
    <property type="match status" value="1"/>
</dbReference>
<dbReference type="Pfam" id="PF10531">
    <property type="entry name" value="SLBB"/>
    <property type="match status" value="1"/>
</dbReference>
<dbReference type="PANTHER" id="PTHR33619:SF3">
    <property type="entry name" value="POLYSACCHARIDE EXPORT PROTEIN GFCE-RELATED"/>
    <property type="match status" value="1"/>
</dbReference>
<dbReference type="Proteomes" id="UP000001844">
    <property type="component" value="Chromosome"/>
</dbReference>
<dbReference type="RefSeq" id="WP_013032378.1">
    <property type="nucleotide sequence ID" value="NC_013960.1"/>
</dbReference>
<dbReference type="InterPro" id="IPR049712">
    <property type="entry name" value="Poly_export"/>
</dbReference>
<dbReference type="HOGENOM" id="CLU_038343_2_0_6"/>
<sequence length="274" mass="30490">MMKTKRNIFAEICLGMSSWHRVRGEYWRVLCLLVMGFVTACSASIPSREVSSQLPDSTTGAHSGLKTQAVEEDTLSLSSPSVVEPVEGKDDYRVGPSDLLQINVFQVPELSQAVRVNSQGFISLPLIGVVQVNGLTSQQLEALLAKEFGEKYLQDPQVSVFIEEYASQRVTVEGAVARPGIYPIQGQTTLLQAIASAQGINEVADQEEIKLFRSKGEDEKQIFYYDIEAIRQGVMPDPQIHADDIIVVSESGTKVFFHELSNYFRMFLNPFVFF</sequence>
<keyword evidence="1" id="KW-0732">Signal</keyword>
<evidence type="ECO:0000313" key="5">
    <source>
        <dbReference type="Proteomes" id="UP000001844"/>
    </source>
</evidence>
<name>D5C0G1_NITHN</name>
<dbReference type="EMBL" id="CP001798">
    <property type="protein sequence ID" value="ADE14487.1"/>
    <property type="molecule type" value="Genomic_DNA"/>
</dbReference>
<protein>
    <submittedName>
        <fullName evidence="4">Polysaccharide export protein</fullName>
    </submittedName>
</protein>
<dbReference type="Pfam" id="PF02563">
    <property type="entry name" value="Poly_export"/>
    <property type="match status" value="1"/>
</dbReference>
<dbReference type="eggNOG" id="COG1596">
    <property type="taxonomic scope" value="Bacteria"/>
</dbReference>
<dbReference type="InterPro" id="IPR019554">
    <property type="entry name" value="Soluble_ligand-bd"/>
</dbReference>
<dbReference type="GO" id="GO:0015159">
    <property type="term" value="F:polysaccharide transmembrane transporter activity"/>
    <property type="evidence" value="ECO:0007669"/>
    <property type="project" value="InterPro"/>
</dbReference>
<dbReference type="PANTHER" id="PTHR33619">
    <property type="entry name" value="POLYSACCHARIDE EXPORT PROTEIN GFCE-RELATED"/>
    <property type="match status" value="1"/>
</dbReference>
<keyword evidence="5" id="KW-1185">Reference proteome</keyword>
<feature type="domain" description="Soluble ligand binding" evidence="3">
    <location>
        <begin position="169"/>
        <end position="216"/>
    </location>
</feature>
<evidence type="ECO:0000259" key="3">
    <source>
        <dbReference type="Pfam" id="PF10531"/>
    </source>
</evidence>
<proteinExistence type="predicted"/>
<evidence type="ECO:0000259" key="2">
    <source>
        <dbReference type="Pfam" id="PF02563"/>
    </source>
</evidence>
<dbReference type="InterPro" id="IPR003715">
    <property type="entry name" value="Poly_export_N"/>
</dbReference>
<dbReference type="STRING" id="472759.Nhal_1335"/>
<feature type="domain" description="Polysaccharide export protein N-terminal" evidence="2">
    <location>
        <begin position="89"/>
        <end position="162"/>
    </location>
</feature>
<organism evidence="4 5">
    <name type="scientific">Nitrosococcus halophilus (strain Nc4)</name>
    <dbReference type="NCBI Taxonomy" id="472759"/>
    <lineage>
        <taxon>Bacteria</taxon>
        <taxon>Pseudomonadati</taxon>
        <taxon>Pseudomonadota</taxon>
        <taxon>Gammaproteobacteria</taxon>
        <taxon>Chromatiales</taxon>
        <taxon>Chromatiaceae</taxon>
        <taxon>Nitrosococcus</taxon>
    </lineage>
</organism>
<gene>
    <name evidence="4" type="ordered locus">Nhal_1335</name>
</gene>
<evidence type="ECO:0000313" key="4">
    <source>
        <dbReference type="EMBL" id="ADE14487.1"/>
    </source>
</evidence>
<evidence type="ECO:0000256" key="1">
    <source>
        <dbReference type="ARBA" id="ARBA00022729"/>
    </source>
</evidence>
<dbReference type="KEGG" id="nhl:Nhal_1335"/>
<accession>D5C0G1</accession>
<reference evidence="5" key="1">
    <citation type="submission" date="2010-04" db="EMBL/GenBank/DDBJ databases">
        <title>Complete genome sequence of Nitrosococcus halophilus Nc4, a salt-adapted, aerobic obligate ammonia-oxidizing sulfur purple bacterium.</title>
        <authorList>
            <consortium name="US DOE Joint Genome Institute"/>
            <person name="Campbell M.A."/>
            <person name="Malfatti S.A."/>
            <person name="Chain P.S.G."/>
            <person name="Heidelberg J.F."/>
            <person name="Ward B.B."/>
            <person name="Klotz M.G."/>
        </authorList>
    </citation>
    <scope>NUCLEOTIDE SEQUENCE [LARGE SCALE GENOMIC DNA]</scope>
    <source>
        <strain evidence="5">Nc4</strain>
    </source>
</reference>
<dbReference type="AlphaFoldDB" id="D5C0G1"/>